<feature type="region of interest" description="Disordered" evidence="1">
    <location>
        <begin position="116"/>
        <end position="157"/>
    </location>
</feature>
<accession>A0ABU4PQ13</accession>
<evidence type="ECO:0000259" key="2">
    <source>
        <dbReference type="PROSITE" id="PS50222"/>
    </source>
</evidence>
<dbReference type="InterPro" id="IPR018247">
    <property type="entry name" value="EF_Hand_1_Ca_BS"/>
</dbReference>
<evidence type="ECO:0000313" key="4">
    <source>
        <dbReference type="Proteomes" id="UP001279660"/>
    </source>
</evidence>
<organism evidence="3 4">
    <name type="scientific">Sphingomonas echinoides</name>
    <dbReference type="NCBI Taxonomy" id="59803"/>
    <lineage>
        <taxon>Bacteria</taxon>
        <taxon>Pseudomonadati</taxon>
        <taxon>Pseudomonadota</taxon>
        <taxon>Alphaproteobacteria</taxon>
        <taxon>Sphingomonadales</taxon>
        <taxon>Sphingomonadaceae</taxon>
        <taxon>Sphingomonas</taxon>
    </lineage>
</organism>
<dbReference type="EMBL" id="JAWXXV010000001">
    <property type="protein sequence ID" value="MDX5985242.1"/>
    <property type="molecule type" value="Genomic_DNA"/>
</dbReference>
<dbReference type="PROSITE" id="PS50222">
    <property type="entry name" value="EF_HAND_2"/>
    <property type="match status" value="1"/>
</dbReference>
<comment type="caution">
    <text evidence="3">The sequence shown here is derived from an EMBL/GenBank/DDBJ whole genome shotgun (WGS) entry which is preliminary data.</text>
</comment>
<reference evidence="3 4" key="1">
    <citation type="submission" date="2023-11" db="EMBL/GenBank/DDBJ databases">
        <title>MicrobeMod: A computational toolkit for identifying prokaryotic methylation and restriction-modification with nanopore sequencing.</title>
        <authorList>
            <person name="Crits-Christoph A."/>
            <person name="Kang S.C."/>
            <person name="Lee H."/>
            <person name="Ostrov N."/>
        </authorList>
    </citation>
    <scope>NUCLEOTIDE SEQUENCE [LARGE SCALE GENOMIC DNA]</scope>
    <source>
        <strain evidence="3 4">ATCC 14820</strain>
    </source>
</reference>
<keyword evidence="3" id="KW-0808">Transferase</keyword>
<dbReference type="PROSITE" id="PS00018">
    <property type="entry name" value="EF_HAND_1"/>
    <property type="match status" value="2"/>
</dbReference>
<sequence>MWRYLVGGLAALALVAAGMLLFNRGARSVAALPSAPLALAQTTEGGALPATVPEASEKTREQKRFDRYDKDRDGKVTREEYLAPRRKAYAKLDTNHDGVLSFDEWAVKTETKFAEADKDKSGAMTPAEFVSTAPKRKAPRVRRDCPPAPPPANAEES</sequence>
<dbReference type="SUPFAM" id="SSF47473">
    <property type="entry name" value="EF-hand"/>
    <property type="match status" value="1"/>
</dbReference>
<dbReference type="InterPro" id="IPR011992">
    <property type="entry name" value="EF-hand-dom_pair"/>
</dbReference>
<dbReference type="Gene3D" id="1.10.238.10">
    <property type="entry name" value="EF-hand"/>
    <property type="match status" value="1"/>
</dbReference>
<evidence type="ECO:0000256" key="1">
    <source>
        <dbReference type="SAM" id="MobiDB-lite"/>
    </source>
</evidence>
<dbReference type="Pfam" id="PF13202">
    <property type="entry name" value="EF-hand_5"/>
    <property type="match status" value="2"/>
</dbReference>
<proteinExistence type="predicted"/>
<dbReference type="Proteomes" id="UP001279660">
    <property type="component" value="Unassembled WGS sequence"/>
</dbReference>
<dbReference type="RefSeq" id="WP_010408567.1">
    <property type="nucleotide sequence ID" value="NZ_JAWXXV010000001.1"/>
</dbReference>
<gene>
    <name evidence="3" type="ORF">SIL82_13365</name>
</gene>
<feature type="compositionally biased region" description="Pro residues" evidence="1">
    <location>
        <begin position="146"/>
        <end position="157"/>
    </location>
</feature>
<keyword evidence="4" id="KW-1185">Reference proteome</keyword>
<feature type="domain" description="EF-hand" evidence="2">
    <location>
        <begin position="56"/>
        <end position="91"/>
    </location>
</feature>
<protein>
    <submittedName>
        <fullName evidence="3">Histidine kinase</fullName>
    </submittedName>
</protein>
<dbReference type="GO" id="GO:0016301">
    <property type="term" value="F:kinase activity"/>
    <property type="evidence" value="ECO:0007669"/>
    <property type="project" value="UniProtKB-KW"/>
</dbReference>
<evidence type="ECO:0000313" key="3">
    <source>
        <dbReference type="EMBL" id="MDX5985242.1"/>
    </source>
</evidence>
<dbReference type="InterPro" id="IPR002048">
    <property type="entry name" value="EF_hand_dom"/>
</dbReference>
<name>A0ABU4PQ13_9SPHN</name>
<keyword evidence="3" id="KW-0418">Kinase</keyword>